<evidence type="ECO:0000256" key="1">
    <source>
        <dbReference type="SAM" id="MobiDB-lite"/>
    </source>
</evidence>
<organism evidence="2">
    <name type="scientific">marine sediment metagenome</name>
    <dbReference type="NCBI Taxonomy" id="412755"/>
    <lineage>
        <taxon>unclassified sequences</taxon>
        <taxon>metagenomes</taxon>
        <taxon>ecological metagenomes</taxon>
    </lineage>
</organism>
<name>X1NXP2_9ZZZZ</name>
<feature type="non-terminal residue" evidence="2">
    <location>
        <position position="36"/>
    </location>
</feature>
<gene>
    <name evidence="2" type="ORF">S06H3_60927</name>
</gene>
<accession>X1NXP2</accession>
<reference evidence="2" key="1">
    <citation type="journal article" date="2014" name="Front. Microbiol.">
        <title>High frequency of phylogenetically diverse reductive dehalogenase-homologous genes in deep subseafloor sedimentary metagenomes.</title>
        <authorList>
            <person name="Kawai M."/>
            <person name="Futagami T."/>
            <person name="Toyoda A."/>
            <person name="Takaki Y."/>
            <person name="Nishi S."/>
            <person name="Hori S."/>
            <person name="Arai W."/>
            <person name="Tsubouchi T."/>
            <person name="Morono Y."/>
            <person name="Uchiyama I."/>
            <person name="Ito T."/>
            <person name="Fujiyama A."/>
            <person name="Inagaki F."/>
            <person name="Takami H."/>
        </authorList>
    </citation>
    <scope>NUCLEOTIDE SEQUENCE</scope>
    <source>
        <strain evidence="2">Expedition CK06-06</strain>
    </source>
</reference>
<sequence>MGMGRGMGIGGQQPVGLPPQPPQTPQMSKEDELQML</sequence>
<evidence type="ECO:0000313" key="2">
    <source>
        <dbReference type="EMBL" id="GAI48373.1"/>
    </source>
</evidence>
<feature type="compositionally biased region" description="Gly residues" evidence="1">
    <location>
        <begin position="1"/>
        <end position="13"/>
    </location>
</feature>
<feature type="region of interest" description="Disordered" evidence="1">
    <location>
        <begin position="1"/>
        <end position="36"/>
    </location>
</feature>
<dbReference type="AlphaFoldDB" id="X1NXP2"/>
<proteinExistence type="predicted"/>
<protein>
    <submittedName>
        <fullName evidence="2">Uncharacterized protein</fullName>
    </submittedName>
</protein>
<comment type="caution">
    <text evidence="2">The sequence shown here is derived from an EMBL/GenBank/DDBJ whole genome shotgun (WGS) entry which is preliminary data.</text>
</comment>
<dbReference type="EMBL" id="BARV01039838">
    <property type="protein sequence ID" value="GAI48373.1"/>
    <property type="molecule type" value="Genomic_DNA"/>
</dbReference>